<feature type="region of interest" description="Disordered" evidence="1">
    <location>
        <begin position="73"/>
        <end position="102"/>
    </location>
</feature>
<sequence>MSRVIQMPPPPPLLLTKRVTSFLRANLSPIIHSAMLTTPAGSLLAHASSLPASALRRQAAVAASLWALQGRSNAASTPADPATASLPPGSTVRTRKSGKHAQPTVTVQLDSGAVFVIRRLRCGMLFICMGGSEGGAASSSGKLTPIPSAPHLARLNRSPASATPSVTEGQPPQAQAAAAVTSDTAAEQPASNSGTATDPSLTPRLSALPQQPSSTAATGPHPSLPPAAATTTATTATTTATATTTTITTPPASQQQASAAGSPSQASVLSAHTTGAASTTSTATGGGSGSVSVMRRHVEELARWLDERLGGLCVPEEGIGIGIGSGNGVAAGYNSNHNVGGGSGHGAMNGAGNGLDVR</sequence>
<evidence type="ECO:0000313" key="2">
    <source>
        <dbReference type="EMBL" id="KAK4243321.1"/>
    </source>
</evidence>
<accession>A0AAN7CJM2</accession>
<protein>
    <submittedName>
        <fullName evidence="2">Uncharacterized protein</fullName>
    </submittedName>
</protein>
<gene>
    <name evidence="2" type="ORF">C7999DRAFT_36352</name>
</gene>
<feature type="compositionally biased region" description="Low complexity" evidence="1">
    <location>
        <begin position="226"/>
        <end position="283"/>
    </location>
</feature>
<dbReference type="Proteomes" id="UP001303647">
    <property type="component" value="Unassembled WGS sequence"/>
</dbReference>
<feature type="compositionally biased region" description="Polar residues" evidence="1">
    <location>
        <begin position="181"/>
        <end position="200"/>
    </location>
</feature>
<proteinExistence type="predicted"/>
<feature type="compositionally biased region" description="Low complexity" evidence="1">
    <location>
        <begin position="74"/>
        <end position="88"/>
    </location>
</feature>
<feature type="compositionally biased region" description="Polar residues" evidence="1">
    <location>
        <begin position="208"/>
        <end position="217"/>
    </location>
</feature>
<organism evidence="2 3">
    <name type="scientific">Corynascus novoguineensis</name>
    <dbReference type="NCBI Taxonomy" id="1126955"/>
    <lineage>
        <taxon>Eukaryota</taxon>
        <taxon>Fungi</taxon>
        <taxon>Dikarya</taxon>
        <taxon>Ascomycota</taxon>
        <taxon>Pezizomycotina</taxon>
        <taxon>Sordariomycetes</taxon>
        <taxon>Sordariomycetidae</taxon>
        <taxon>Sordariales</taxon>
        <taxon>Chaetomiaceae</taxon>
        <taxon>Corynascus</taxon>
    </lineage>
</organism>
<dbReference type="Gene3D" id="3.30.450.30">
    <property type="entry name" value="Dynein light chain 2a, cytoplasmic"/>
    <property type="match status" value="1"/>
</dbReference>
<evidence type="ECO:0000256" key="1">
    <source>
        <dbReference type="SAM" id="MobiDB-lite"/>
    </source>
</evidence>
<feature type="region of interest" description="Disordered" evidence="1">
    <location>
        <begin position="137"/>
        <end position="291"/>
    </location>
</feature>
<name>A0AAN7CJM2_9PEZI</name>
<comment type="caution">
    <text evidence="2">The sequence shown here is derived from an EMBL/GenBank/DDBJ whole genome shotgun (WGS) entry which is preliminary data.</text>
</comment>
<feature type="compositionally biased region" description="Polar residues" evidence="1">
    <location>
        <begin position="158"/>
        <end position="168"/>
    </location>
</feature>
<reference evidence="2" key="1">
    <citation type="journal article" date="2023" name="Mol. Phylogenet. Evol.">
        <title>Genome-scale phylogeny and comparative genomics of the fungal order Sordariales.</title>
        <authorList>
            <person name="Hensen N."/>
            <person name="Bonometti L."/>
            <person name="Westerberg I."/>
            <person name="Brannstrom I.O."/>
            <person name="Guillou S."/>
            <person name="Cros-Aarteil S."/>
            <person name="Calhoun S."/>
            <person name="Haridas S."/>
            <person name="Kuo A."/>
            <person name="Mondo S."/>
            <person name="Pangilinan J."/>
            <person name="Riley R."/>
            <person name="LaButti K."/>
            <person name="Andreopoulos B."/>
            <person name="Lipzen A."/>
            <person name="Chen C."/>
            <person name="Yan M."/>
            <person name="Daum C."/>
            <person name="Ng V."/>
            <person name="Clum A."/>
            <person name="Steindorff A."/>
            <person name="Ohm R.A."/>
            <person name="Martin F."/>
            <person name="Silar P."/>
            <person name="Natvig D.O."/>
            <person name="Lalanne C."/>
            <person name="Gautier V."/>
            <person name="Ament-Velasquez S.L."/>
            <person name="Kruys A."/>
            <person name="Hutchinson M.I."/>
            <person name="Powell A.J."/>
            <person name="Barry K."/>
            <person name="Miller A.N."/>
            <person name="Grigoriev I.V."/>
            <person name="Debuchy R."/>
            <person name="Gladieux P."/>
            <person name="Hiltunen Thoren M."/>
            <person name="Johannesson H."/>
        </authorList>
    </citation>
    <scope>NUCLEOTIDE SEQUENCE</scope>
    <source>
        <strain evidence="2">CBS 359.72</strain>
    </source>
</reference>
<reference evidence="2" key="2">
    <citation type="submission" date="2023-05" db="EMBL/GenBank/DDBJ databases">
        <authorList>
            <consortium name="Lawrence Berkeley National Laboratory"/>
            <person name="Steindorff A."/>
            <person name="Hensen N."/>
            <person name="Bonometti L."/>
            <person name="Westerberg I."/>
            <person name="Brannstrom I.O."/>
            <person name="Guillou S."/>
            <person name="Cros-Aarteil S."/>
            <person name="Calhoun S."/>
            <person name="Haridas S."/>
            <person name="Kuo A."/>
            <person name="Mondo S."/>
            <person name="Pangilinan J."/>
            <person name="Riley R."/>
            <person name="Labutti K."/>
            <person name="Andreopoulos B."/>
            <person name="Lipzen A."/>
            <person name="Chen C."/>
            <person name="Yanf M."/>
            <person name="Daum C."/>
            <person name="Ng V."/>
            <person name="Clum A."/>
            <person name="Ohm R."/>
            <person name="Martin F."/>
            <person name="Silar P."/>
            <person name="Natvig D."/>
            <person name="Lalanne C."/>
            <person name="Gautier V."/>
            <person name="Ament-Velasquez S.L."/>
            <person name="Kruys A."/>
            <person name="Hutchinson M.I."/>
            <person name="Powell A.J."/>
            <person name="Barry K."/>
            <person name="Miller A.N."/>
            <person name="Grigoriev I.V."/>
            <person name="Debuchy R."/>
            <person name="Gladieux P."/>
            <person name="Thoren M.H."/>
            <person name="Johannesson H."/>
        </authorList>
    </citation>
    <scope>NUCLEOTIDE SEQUENCE</scope>
    <source>
        <strain evidence="2">CBS 359.72</strain>
    </source>
</reference>
<dbReference type="AlphaFoldDB" id="A0AAN7CJM2"/>
<keyword evidence="3" id="KW-1185">Reference proteome</keyword>
<feature type="compositionally biased region" description="Low complexity" evidence="1">
    <location>
        <begin position="170"/>
        <end position="179"/>
    </location>
</feature>
<dbReference type="EMBL" id="MU857833">
    <property type="protein sequence ID" value="KAK4243321.1"/>
    <property type="molecule type" value="Genomic_DNA"/>
</dbReference>
<evidence type="ECO:0000313" key="3">
    <source>
        <dbReference type="Proteomes" id="UP001303647"/>
    </source>
</evidence>